<evidence type="ECO:0000313" key="6">
    <source>
        <dbReference type="EMBL" id="MBT9317700.1"/>
    </source>
</evidence>
<name>A0A947DK40_9CYAN</name>
<feature type="region of interest" description="Disordered" evidence="4">
    <location>
        <begin position="240"/>
        <end position="259"/>
    </location>
</feature>
<dbReference type="InterPro" id="IPR028350">
    <property type="entry name" value="DNAC/IstB-like"/>
</dbReference>
<accession>A0A947DK40</accession>
<evidence type="ECO:0000256" key="1">
    <source>
        <dbReference type="ARBA" id="ARBA00008059"/>
    </source>
</evidence>
<feature type="compositionally biased region" description="Basic and acidic residues" evidence="4">
    <location>
        <begin position="245"/>
        <end position="259"/>
    </location>
</feature>
<feature type="domain" description="AAA+ ATPase" evidence="5">
    <location>
        <begin position="96"/>
        <end position="228"/>
    </location>
</feature>
<dbReference type="PANTHER" id="PTHR30050">
    <property type="entry name" value="CHROMOSOMAL REPLICATION INITIATOR PROTEIN DNAA"/>
    <property type="match status" value="1"/>
</dbReference>
<proteinExistence type="inferred from homology"/>
<comment type="similarity">
    <text evidence="1">Belongs to the IS21/IS1162 putative ATP-binding protein family.</text>
</comment>
<dbReference type="Gene3D" id="3.40.50.300">
    <property type="entry name" value="P-loop containing nucleotide triphosphate hydrolases"/>
    <property type="match status" value="1"/>
</dbReference>
<dbReference type="CDD" id="cd00009">
    <property type="entry name" value="AAA"/>
    <property type="match status" value="1"/>
</dbReference>
<comment type="caution">
    <text evidence="6">The sequence shown here is derived from an EMBL/GenBank/DDBJ whole genome shotgun (WGS) entry which is preliminary data.</text>
</comment>
<organism evidence="6 7">
    <name type="scientific">Leptothoe spongobia TAU-MAC 1115</name>
    <dbReference type="NCBI Taxonomy" id="1967444"/>
    <lineage>
        <taxon>Bacteria</taxon>
        <taxon>Bacillati</taxon>
        <taxon>Cyanobacteriota</taxon>
        <taxon>Cyanophyceae</taxon>
        <taxon>Nodosilineales</taxon>
        <taxon>Cymatolegaceae</taxon>
        <taxon>Leptothoe</taxon>
        <taxon>Leptothoe spongobia</taxon>
    </lineage>
</organism>
<evidence type="ECO:0000313" key="7">
    <source>
        <dbReference type="Proteomes" id="UP000717364"/>
    </source>
</evidence>
<evidence type="ECO:0000259" key="5">
    <source>
        <dbReference type="SMART" id="SM00382"/>
    </source>
</evidence>
<dbReference type="EMBL" id="JADOES010000055">
    <property type="protein sequence ID" value="MBT9317700.1"/>
    <property type="molecule type" value="Genomic_DNA"/>
</dbReference>
<evidence type="ECO:0000256" key="2">
    <source>
        <dbReference type="ARBA" id="ARBA00022741"/>
    </source>
</evidence>
<reference evidence="6" key="1">
    <citation type="submission" date="2020-11" db="EMBL/GenBank/DDBJ databases">
        <authorList>
            <person name="Konstantinou D."/>
            <person name="Gkelis S."/>
            <person name="Popin R."/>
            <person name="Fewer D."/>
            <person name="Sivonen K."/>
        </authorList>
    </citation>
    <scope>NUCLEOTIDE SEQUENCE</scope>
    <source>
        <strain evidence="6">TAU-MAC 1115</strain>
    </source>
</reference>
<dbReference type="InterPro" id="IPR002611">
    <property type="entry name" value="IstB_ATP-bd"/>
</dbReference>
<dbReference type="Proteomes" id="UP000717364">
    <property type="component" value="Unassembled WGS sequence"/>
</dbReference>
<keyword evidence="7" id="KW-1185">Reference proteome</keyword>
<gene>
    <name evidence="6" type="ORF">IXB50_19960</name>
</gene>
<reference evidence="6" key="2">
    <citation type="journal article" date="2021" name="Mar. Drugs">
        <title>Genome Reduction and Secondary Metabolism of the Marine Sponge-Associated Cyanobacterium Leptothoe.</title>
        <authorList>
            <person name="Konstantinou D."/>
            <person name="Popin R.V."/>
            <person name="Fewer D.P."/>
            <person name="Sivonen K."/>
            <person name="Gkelis S."/>
        </authorList>
    </citation>
    <scope>NUCLEOTIDE SEQUENCE</scope>
    <source>
        <strain evidence="6">TAU-MAC 1115</strain>
    </source>
</reference>
<dbReference type="PANTHER" id="PTHR30050:SF4">
    <property type="entry name" value="ATP-BINDING PROTEIN RV3427C IN INSERTION SEQUENCE-RELATED"/>
    <property type="match status" value="1"/>
</dbReference>
<dbReference type="RefSeq" id="WP_215610764.1">
    <property type="nucleotide sequence ID" value="NZ_JADOES010000055.1"/>
</dbReference>
<dbReference type="InterPro" id="IPR047661">
    <property type="entry name" value="IstB"/>
</dbReference>
<dbReference type="GO" id="GO:0006260">
    <property type="term" value="P:DNA replication"/>
    <property type="evidence" value="ECO:0007669"/>
    <property type="project" value="TreeGrafter"/>
</dbReference>
<evidence type="ECO:0000256" key="4">
    <source>
        <dbReference type="SAM" id="MobiDB-lite"/>
    </source>
</evidence>
<keyword evidence="3 6" id="KW-0067">ATP-binding</keyword>
<dbReference type="InterPro" id="IPR027417">
    <property type="entry name" value="P-loop_NTPase"/>
</dbReference>
<dbReference type="Pfam" id="PF01695">
    <property type="entry name" value="IstB_IS21"/>
    <property type="match status" value="1"/>
</dbReference>
<dbReference type="PIRSF" id="PIRSF003073">
    <property type="entry name" value="DNAC_TnpB_IstB"/>
    <property type="match status" value="1"/>
</dbReference>
<evidence type="ECO:0000256" key="3">
    <source>
        <dbReference type="ARBA" id="ARBA00022840"/>
    </source>
</evidence>
<dbReference type="NCBIfam" id="NF038214">
    <property type="entry name" value="IS21_help_AAA"/>
    <property type="match status" value="1"/>
</dbReference>
<dbReference type="GO" id="GO:0005524">
    <property type="term" value="F:ATP binding"/>
    <property type="evidence" value="ECO:0007669"/>
    <property type="project" value="UniProtKB-KW"/>
</dbReference>
<sequence length="259" mass="30188">MQSTIDQLKDLRLTGLLEAWCEQHEQPTYHDLSFDERFALLVEREYLRRQNQRLKRRLKQAHLFIGAALSEVDFQVPRGLHKAQFLEWTQGQWLCQHLHLIMVGPTGVGKTFLACTLADHLCKQGHTVRYFKTAHLITELKFAKADGSFPKFRKHLASFDLVILDEWLRDQLTPNDARELLDFLDDRYRQASCLFASQFPIKEWHQKIQDSTLADAILDRIVHDSLKLTLNGESMRKLTSQLNPKFEDEKNDDSNSKAS</sequence>
<dbReference type="SUPFAM" id="SSF52540">
    <property type="entry name" value="P-loop containing nucleoside triphosphate hydrolases"/>
    <property type="match status" value="1"/>
</dbReference>
<protein>
    <submittedName>
        <fullName evidence="6">ATP-binding protein</fullName>
    </submittedName>
</protein>
<dbReference type="InterPro" id="IPR003593">
    <property type="entry name" value="AAA+_ATPase"/>
</dbReference>
<dbReference type="AlphaFoldDB" id="A0A947DK40"/>
<dbReference type="SMART" id="SM00382">
    <property type="entry name" value="AAA"/>
    <property type="match status" value="1"/>
</dbReference>
<keyword evidence="2" id="KW-0547">Nucleotide-binding</keyword>